<dbReference type="PATRIC" id="fig|242163.4.peg.515"/>
<evidence type="ECO:0000313" key="3">
    <source>
        <dbReference type="Proteomes" id="UP000036959"/>
    </source>
</evidence>
<dbReference type="AlphaFoldDB" id="A0A0L0MBU4"/>
<organism evidence="2 3">
    <name type="scientific">Candidatus Burkholderia verschuerenii</name>
    <dbReference type="NCBI Taxonomy" id="242163"/>
    <lineage>
        <taxon>Bacteria</taxon>
        <taxon>Pseudomonadati</taxon>
        <taxon>Pseudomonadota</taxon>
        <taxon>Betaproteobacteria</taxon>
        <taxon>Burkholderiales</taxon>
        <taxon>Burkholderiaceae</taxon>
        <taxon>Burkholderia</taxon>
    </lineage>
</organism>
<accession>A0A0L0MBU4</accession>
<reference evidence="3" key="1">
    <citation type="submission" date="2015-06" db="EMBL/GenBank/DDBJ databases">
        <title>Comparative genomics of Burkholderia leaf nodule symbionts.</title>
        <authorList>
            <person name="Carlier A."/>
            <person name="Eberl L."/>
            <person name="Pinto-Carbo M."/>
        </authorList>
    </citation>
    <scope>NUCLEOTIDE SEQUENCE [LARGE SCALE GENOMIC DNA]</scope>
    <source>
        <strain evidence="3">UZHbot4</strain>
    </source>
</reference>
<dbReference type="InterPro" id="IPR029060">
    <property type="entry name" value="PIN-like_dom_sf"/>
</dbReference>
<sequence>MMEVLVGARPDEAPAIRAWLSTFDVIHLDLAVANQAVSIRRKSRMKLPDAIVWASAQLTNALLVTRNTKDFSADDPGVRVPYQL</sequence>
<dbReference type="SUPFAM" id="SSF88723">
    <property type="entry name" value="PIN domain-like"/>
    <property type="match status" value="1"/>
</dbReference>
<proteinExistence type="predicted"/>
<dbReference type="Proteomes" id="UP000036959">
    <property type="component" value="Unassembled WGS sequence"/>
</dbReference>
<keyword evidence="3" id="KW-1185">Reference proteome</keyword>
<dbReference type="EMBL" id="LFJJ01000105">
    <property type="protein sequence ID" value="KND59730.1"/>
    <property type="molecule type" value="Genomic_DNA"/>
</dbReference>
<name>A0A0L0MBU4_9BURK</name>
<evidence type="ECO:0000313" key="2">
    <source>
        <dbReference type="EMBL" id="KND59730.1"/>
    </source>
</evidence>
<gene>
    <name evidence="2" type="ORF">BVER_00392</name>
</gene>
<dbReference type="InterPro" id="IPR002716">
    <property type="entry name" value="PIN_dom"/>
</dbReference>
<feature type="domain" description="PIN" evidence="1">
    <location>
        <begin position="11"/>
        <end position="71"/>
    </location>
</feature>
<evidence type="ECO:0000259" key="1">
    <source>
        <dbReference type="Pfam" id="PF01850"/>
    </source>
</evidence>
<protein>
    <recommendedName>
        <fullName evidence="1">PIN domain-containing protein</fullName>
    </recommendedName>
</protein>
<dbReference type="Gene3D" id="3.40.50.1010">
    <property type="entry name" value="5'-nuclease"/>
    <property type="match status" value="1"/>
</dbReference>
<dbReference type="Pfam" id="PF01850">
    <property type="entry name" value="PIN"/>
    <property type="match status" value="1"/>
</dbReference>
<comment type="caution">
    <text evidence="2">The sequence shown here is derived from an EMBL/GenBank/DDBJ whole genome shotgun (WGS) entry which is preliminary data.</text>
</comment>